<reference evidence="5" key="1">
    <citation type="submission" date="2016-04" db="EMBL/GenBank/DDBJ databases">
        <authorList>
            <person name="Evans L.H."/>
            <person name="Alamgir A."/>
            <person name="Owens N."/>
            <person name="Weber N.D."/>
            <person name="Virtaneva K."/>
            <person name="Barbian K."/>
            <person name="Babar A."/>
            <person name="Rosenke K."/>
        </authorList>
    </citation>
    <scope>NUCLEOTIDE SEQUENCE</scope>
    <source>
        <strain evidence="5">86</strain>
    </source>
</reference>
<feature type="domain" description="S-adenosyl-l-methionine hydroxide adenosyltransferase N-terminal" evidence="3">
    <location>
        <begin position="9"/>
        <end position="153"/>
    </location>
</feature>
<sequence>MSGTSPVFVLLTDFGLADPYAGQLKAALFVHAPSVPILDLSHGVPPFAVPTGAFFLAASRRYYPKGAIFICVVDPGVGSFRDLVCITNANHTLLGPDNGLLALACRDMRREGPVSIHTLVPSSLPAANTFHGRDILAPIAASLASGSAIHAVGARPRKKIFTPPWAEPEHGSGEIICTVLHADRFGNCILNLPNEDELLLYPRLSLYIPKSGNSVALQEVTHYAELPASAAGILPGGQGFYEVAMANAPAAEHLDLAPGDACHIRGDLWGQV</sequence>
<feature type="domain" description="S-adenosyl-l-methionine hydroxide adenosyltransferase C-terminal" evidence="4">
    <location>
        <begin position="178"/>
        <end position="261"/>
    </location>
</feature>
<evidence type="ECO:0000313" key="5">
    <source>
        <dbReference type="EMBL" id="SBV97526.1"/>
    </source>
</evidence>
<dbReference type="InterPro" id="IPR046469">
    <property type="entry name" value="SAM_HAT_N"/>
</dbReference>
<dbReference type="InterPro" id="IPR046470">
    <property type="entry name" value="SAM_HAT_C"/>
</dbReference>
<name>A0A212JDL6_9DELT</name>
<dbReference type="Pfam" id="PF01887">
    <property type="entry name" value="SAM_HAT_N"/>
    <property type="match status" value="1"/>
</dbReference>
<dbReference type="SUPFAM" id="SSF102522">
    <property type="entry name" value="Bacterial fluorinating enzyme, N-terminal domain"/>
    <property type="match status" value="1"/>
</dbReference>
<dbReference type="PANTHER" id="PTHR35092">
    <property type="entry name" value="CHLORINASE MJ1651"/>
    <property type="match status" value="1"/>
</dbReference>
<dbReference type="Gene3D" id="2.40.30.90">
    <property type="entry name" value="Bacterial fluorinating enzyme like"/>
    <property type="match status" value="1"/>
</dbReference>
<dbReference type="EMBL" id="FLUQ01000001">
    <property type="protein sequence ID" value="SBV97526.1"/>
    <property type="molecule type" value="Genomic_DNA"/>
</dbReference>
<dbReference type="PANTHER" id="PTHR35092:SF1">
    <property type="entry name" value="CHLORINASE MJ1651"/>
    <property type="match status" value="1"/>
</dbReference>
<dbReference type="InterPro" id="IPR023227">
    <property type="entry name" value="SAM_OH_AdoTrfase_C_sf"/>
</dbReference>
<dbReference type="Gene3D" id="3.40.50.10790">
    <property type="entry name" value="S-adenosyl-l-methionine hydroxide adenosyltransferase, N-terminal"/>
    <property type="match status" value="1"/>
</dbReference>
<evidence type="ECO:0000256" key="2">
    <source>
        <dbReference type="ARBA" id="ARBA00024035"/>
    </source>
</evidence>
<dbReference type="InterPro" id="IPR023228">
    <property type="entry name" value="SAM_OH_AdoTrfase_N_sf"/>
</dbReference>
<organism evidence="5">
    <name type="scientific">uncultured delta proteobacterium</name>
    <dbReference type="NCBI Taxonomy" id="34034"/>
    <lineage>
        <taxon>Bacteria</taxon>
        <taxon>Deltaproteobacteria</taxon>
        <taxon>environmental samples</taxon>
    </lineage>
</organism>
<gene>
    <name evidence="5" type="ORF">KL86DPRO_11232</name>
</gene>
<evidence type="ECO:0000259" key="3">
    <source>
        <dbReference type="Pfam" id="PF01887"/>
    </source>
</evidence>
<dbReference type="AlphaFoldDB" id="A0A212JDL6"/>
<evidence type="ECO:0000256" key="1">
    <source>
        <dbReference type="ARBA" id="ARBA00022691"/>
    </source>
</evidence>
<proteinExistence type="inferred from homology"/>
<evidence type="ECO:0008006" key="6">
    <source>
        <dbReference type="Google" id="ProtNLM"/>
    </source>
</evidence>
<comment type="similarity">
    <text evidence="2">Belongs to the SAM hydrolase / SAM-dependent halogenase family.</text>
</comment>
<protein>
    <recommendedName>
        <fullName evidence="6">SAM-dependent chlorinase/fluorinase</fullName>
    </recommendedName>
</protein>
<dbReference type="SUPFAM" id="SSF101852">
    <property type="entry name" value="Bacterial fluorinating enzyme, C-terminal domain"/>
    <property type="match status" value="1"/>
</dbReference>
<accession>A0A212JDL6</accession>
<evidence type="ECO:0000259" key="4">
    <source>
        <dbReference type="Pfam" id="PF20257"/>
    </source>
</evidence>
<dbReference type="Pfam" id="PF20257">
    <property type="entry name" value="SAM_HAT_C"/>
    <property type="match status" value="1"/>
</dbReference>
<dbReference type="PIRSF" id="PIRSF006779">
    <property type="entry name" value="UCP006779"/>
    <property type="match status" value="1"/>
</dbReference>
<dbReference type="InterPro" id="IPR002747">
    <property type="entry name" value="SAM_OH_AdoTrfase"/>
</dbReference>
<keyword evidence="1" id="KW-0949">S-adenosyl-L-methionine</keyword>